<dbReference type="Proteomes" id="UP001177260">
    <property type="component" value="Unassembled WGS sequence"/>
</dbReference>
<gene>
    <name evidence="1" type="ORF">N8T08_007971</name>
</gene>
<protein>
    <submittedName>
        <fullName evidence="1">Uncharacterized protein</fullName>
    </submittedName>
</protein>
<proteinExistence type="predicted"/>
<sequence length="470" mass="51440">MSPSRDDYTLPRQNGSEPVTHKTQEPHLLHRSLIEEPSLVEKANGVELYLSNGQTVIDACAGAAVAAIGHGDEEVHQAIINQLAKVSYVHTQSYTTAAAEELANFILEGSPYGLEKAFFVGSGSEAVESALKLARQYFYEKGESQRIHFVARKQSYHGNTLAAMSISGNLARKVPYQGFAYPHVSHVSPAYAYRYKGDTETEEQFTTRLLQEIEDEFLRIGPEKVIAFIAEPVVGATSGCVAAPRGYFAGVRELCNKYGILLILDEIMCGIGRTGSFFAFEQEQDVIPDILTVAKGLGGGYAAISGVLIHNKVIDVLRQGSNAYNNGHTYQAHPTSCAAALAVQKIVRREGLVSRCADMGRVLEELLHIELRDCRSVGDIRGRGLFWAVEFVRDKKSKESFDPALKFGLRVQQAAFEKGVAIYPGAGSVDGFRGDHVLLAPPFIITEEQLKTICRVLREAIEAVDCEVLT</sequence>
<keyword evidence="2" id="KW-1185">Reference proteome</keyword>
<accession>A0ACC3AXK1</accession>
<organism evidence="1 2">
    <name type="scientific">Aspergillus melleus</name>
    <dbReference type="NCBI Taxonomy" id="138277"/>
    <lineage>
        <taxon>Eukaryota</taxon>
        <taxon>Fungi</taxon>
        <taxon>Dikarya</taxon>
        <taxon>Ascomycota</taxon>
        <taxon>Pezizomycotina</taxon>
        <taxon>Eurotiomycetes</taxon>
        <taxon>Eurotiomycetidae</taxon>
        <taxon>Eurotiales</taxon>
        <taxon>Aspergillaceae</taxon>
        <taxon>Aspergillus</taxon>
        <taxon>Aspergillus subgen. Circumdati</taxon>
    </lineage>
</organism>
<evidence type="ECO:0000313" key="1">
    <source>
        <dbReference type="EMBL" id="KAK1142419.1"/>
    </source>
</evidence>
<dbReference type="EMBL" id="JAOPJF010000051">
    <property type="protein sequence ID" value="KAK1142419.1"/>
    <property type="molecule type" value="Genomic_DNA"/>
</dbReference>
<name>A0ACC3AXK1_9EURO</name>
<evidence type="ECO:0000313" key="2">
    <source>
        <dbReference type="Proteomes" id="UP001177260"/>
    </source>
</evidence>
<reference evidence="1 2" key="1">
    <citation type="journal article" date="2023" name="ACS Omega">
        <title>Identification of the Neoaspergillic Acid Biosynthesis Gene Cluster by Establishing an In Vitro CRISPR-Ribonucleoprotein Genetic System in Aspergillus melleus.</title>
        <authorList>
            <person name="Yuan B."/>
            <person name="Grau M.F."/>
            <person name="Murata R.M."/>
            <person name="Torok T."/>
            <person name="Venkateswaran K."/>
            <person name="Stajich J.E."/>
            <person name="Wang C.C.C."/>
        </authorList>
    </citation>
    <scope>NUCLEOTIDE SEQUENCE [LARGE SCALE GENOMIC DNA]</scope>
    <source>
        <strain evidence="1 2">IMV 1140</strain>
    </source>
</reference>
<comment type="caution">
    <text evidence="1">The sequence shown here is derived from an EMBL/GenBank/DDBJ whole genome shotgun (WGS) entry which is preliminary data.</text>
</comment>